<keyword evidence="1" id="KW-0560">Oxidoreductase</keyword>
<dbReference type="PIRSF" id="PIRSF000097">
    <property type="entry name" value="AKR"/>
    <property type="match status" value="1"/>
</dbReference>
<feature type="binding site" evidence="3">
    <location>
        <position position="117"/>
    </location>
    <ligand>
        <name>substrate</name>
    </ligand>
</feature>
<evidence type="ECO:0000256" key="1">
    <source>
        <dbReference type="ARBA" id="ARBA00023002"/>
    </source>
</evidence>
<gene>
    <name evidence="6" type="ORF">WJX73_000483</name>
</gene>
<reference evidence="6 7" key="1">
    <citation type="journal article" date="2024" name="Nat. Commun.">
        <title>Phylogenomics reveals the evolutionary origins of lichenization in chlorophyte algae.</title>
        <authorList>
            <person name="Puginier C."/>
            <person name="Libourel C."/>
            <person name="Otte J."/>
            <person name="Skaloud P."/>
            <person name="Haon M."/>
            <person name="Grisel S."/>
            <person name="Petersen M."/>
            <person name="Berrin J.G."/>
            <person name="Delaux P.M."/>
            <person name="Dal Grande F."/>
            <person name="Keller J."/>
        </authorList>
    </citation>
    <scope>NUCLEOTIDE SEQUENCE [LARGE SCALE GENOMIC DNA]</scope>
    <source>
        <strain evidence="6 7">SAG 2036</strain>
    </source>
</reference>
<dbReference type="PRINTS" id="PR00069">
    <property type="entry name" value="ALDKETRDTASE"/>
</dbReference>
<name>A0AAW1PYF0_9CHLO</name>
<protein>
    <recommendedName>
        <fullName evidence="5">NADP-dependent oxidoreductase domain-containing protein</fullName>
    </recommendedName>
</protein>
<dbReference type="PROSITE" id="PS00798">
    <property type="entry name" value="ALDOKETO_REDUCTASE_1"/>
    <property type="match status" value="1"/>
</dbReference>
<evidence type="ECO:0000256" key="2">
    <source>
        <dbReference type="PIRSR" id="PIRSR000097-1"/>
    </source>
</evidence>
<evidence type="ECO:0000313" key="6">
    <source>
        <dbReference type="EMBL" id="KAK9813466.1"/>
    </source>
</evidence>
<sequence length="324" mass="35834">MASASVPTLKLNSGHTIPLLGLGTSGLSGNKATEATHSALDRGYRHIDTAVMYGNEEQIGKALGEQLKSGKVKREELFITTKLANTTPQHSEDGVVPAIKECLERLQVDYVDLVLIHWPVVTDHPTEKPGDLQPTISATWRGLEAAADQGLTRSIGLSNFSPQKIDEYFKDVRIKPSVNQVEVHPYFRNDRVYKYCRDHDIHVTAYAPMSSPATMKSQGNDVPNLLAGYDETIEEIAKRTGHTTSQVMLAWHIARGISAIPRSGSPEHQQENLDAAGVQLSKEDLQTLSSLKFQKRYFSGQGMGWGDDRPWKTYEDLWGEAPLA</sequence>
<dbReference type="AlphaFoldDB" id="A0AAW1PYF0"/>
<dbReference type="GO" id="GO:0016616">
    <property type="term" value="F:oxidoreductase activity, acting on the CH-OH group of donors, NAD or NADP as acceptor"/>
    <property type="evidence" value="ECO:0007669"/>
    <property type="project" value="UniProtKB-ARBA"/>
</dbReference>
<dbReference type="InterPro" id="IPR020471">
    <property type="entry name" value="AKR"/>
</dbReference>
<evidence type="ECO:0000256" key="3">
    <source>
        <dbReference type="PIRSR" id="PIRSR000097-2"/>
    </source>
</evidence>
<dbReference type="CDD" id="cd19071">
    <property type="entry name" value="AKR_AKR1-5-like"/>
    <property type="match status" value="1"/>
</dbReference>
<dbReference type="EMBL" id="JALJOQ010000004">
    <property type="protein sequence ID" value="KAK9813466.1"/>
    <property type="molecule type" value="Genomic_DNA"/>
</dbReference>
<feature type="domain" description="NADP-dependent oxidoreductase" evidence="5">
    <location>
        <begin position="20"/>
        <end position="291"/>
    </location>
</feature>
<dbReference type="Gene3D" id="3.20.20.100">
    <property type="entry name" value="NADP-dependent oxidoreductase domain"/>
    <property type="match status" value="1"/>
</dbReference>
<dbReference type="PROSITE" id="PS00062">
    <property type="entry name" value="ALDOKETO_REDUCTASE_2"/>
    <property type="match status" value="1"/>
</dbReference>
<dbReference type="SUPFAM" id="SSF51430">
    <property type="entry name" value="NAD(P)-linked oxidoreductase"/>
    <property type="match status" value="1"/>
</dbReference>
<evidence type="ECO:0000313" key="7">
    <source>
        <dbReference type="Proteomes" id="UP001465755"/>
    </source>
</evidence>
<dbReference type="PANTHER" id="PTHR11732">
    <property type="entry name" value="ALDO/KETO REDUCTASE"/>
    <property type="match status" value="1"/>
</dbReference>
<dbReference type="InterPro" id="IPR023210">
    <property type="entry name" value="NADP_OxRdtase_dom"/>
</dbReference>
<comment type="caution">
    <text evidence="6">The sequence shown here is derived from an EMBL/GenBank/DDBJ whole genome shotgun (WGS) entry which is preliminary data.</text>
</comment>
<evidence type="ECO:0000256" key="4">
    <source>
        <dbReference type="PIRSR" id="PIRSR000097-3"/>
    </source>
</evidence>
<dbReference type="FunFam" id="3.20.20.100:FF:000002">
    <property type="entry name" value="2,5-diketo-D-gluconic acid reductase A"/>
    <property type="match status" value="1"/>
</dbReference>
<evidence type="ECO:0000259" key="5">
    <source>
        <dbReference type="Pfam" id="PF00248"/>
    </source>
</evidence>
<feature type="active site" description="Proton donor" evidence="2">
    <location>
        <position position="53"/>
    </location>
</feature>
<keyword evidence="7" id="KW-1185">Reference proteome</keyword>
<dbReference type="Proteomes" id="UP001465755">
    <property type="component" value="Unassembled WGS sequence"/>
</dbReference>
<organism evidence="6 7">
    <name type="scientific">Symbiochloris irregularis</name>
    <dbReference type="NCBI Taxonomy" id="706552"/>
    <lineage>
        <taxon>Eukaryota</taxon>
        <taxon>Viridiplantae</taxon>
        <taxon>Chlorophyta</taxon>
        <taxon>core chlorophytes</taxon>
        <taxon>Trebouxiophyceae</taxon>
        <taxon>Trebouxiales</taxon>
        <taxon>Trebouxiaceae</taxon>
        <taxon>Symbiochloris</taxon>
    </lineage>
</organism>
<dbReference type="Pfam" id="PF00248">
    <property type="entry name" value="Aldo_ket_red"/>
    <property type="match status" value="1"/>
</dbReference>
<dbReference type="InterPro" id="IPR036812">
    <property type="entry name" value="NAD(P)_OxRdtase_dom_sf"/>
</dbReference>
<proteinExistence type="predicted"/>
<accession>A0AAW1PYF0</accession>
<feature type="site" description="Lowers pKa of active site Tyr" evidence="4">
    <location>
        <position position="82"/>
    </location>
</feature>
<dbReference type="InterPro" id="IPR018170">
    <property type="entry name" value="Aldo/ket_reductase_CS"/>
</dbReference>